<name>A0A926EKY1_9FIRM</name>
<feature type="domain" description="Resolvase/invertase-type recombinase catalytic" evidence="6">
    <location>
        <begin position="2"/>
        <end position="152"/>
    </location>
</feature>
<dbReference type="InterPro" id="IPR050639">
    <property type="entry name" value="SSR_resolvase"/>
</dbReference>
<dbReference type="EMBL" id="JACRSY010000015">
    <property type="protein sequence ID" value="MBC8579963.1"/>
    <property type="molecule type" value="Genomic_DNA"/>
</dbReference>
<dbReference type="PROSITE" id="PS51737">
    <property type="entry name" value="RECOMBINASE_DNA_BIND"/>
    <property type="match status" value="1"/>
</dbReference>
<reference evidence="8" key="1">
    <citation type="submission" date="2020-08" db="EMBL/GenBank/DDBJ databases">
        <title>Genome public.</title>
        <authorList>
            <person name="Liu C."/>
            <person name="Sun Q."/>
        </authorList>
    </citation>
    <scope>NUCLEOTIDE SEQUENCE</scope>
    <source>
        <strain evidence="8">NSJ-12</strain>
    </source>
</reference>
<keyword evidence="1" id="KW-0229">DNA integration</keyword>
<dbReference type="PROSITE" id="PS51736">
    <property type="entry name" value="RECOMBINASES_3"/>
    <property type="match status" value="1"/>
</dbReference>
<dbReference type="Proteomes" id="UP000655830">
    <property type="component" value="Unassembled WGS sequence"/>
</dbReference>
<dbReference type="GO" id="GO:0003677">
    <property type="term" value="F:DNA binding"/>
    <property type="evidence" value="ECO:0007669"/>
    <property type="project" value="UniProtKB-KW"/>
</dbReference>
<dbReference type="Gene3D" id="3.90.1750.20">
    <property type="entry name" value="Putative Large Serine Recombinase, Chain B, Domain 2"/>
    <property type="match status" value="1"/>
</dbReference>
<comment type="caution">
    <text evidence="8">The sequence shown here is derived from an EMBL/GenBank/DDBJ whole genome shotgun (WGS) entry which is preliminary data.</text>
</comment>
<evidence type="ECO:0000256" key="3">
    <source>
        <dbReference type="ARBA" id="ARBA00023172"/>
    </source>
</evidence>
<dbReference type="PANTHER" id="PTHR30461">
    <property type="entry name" value="DNA-INVERTASE FROM LAMBDOID PROPHAGE"/>
    <property type="match status" value="1"/>
</dbReference>
<dbReference type="PROSITE" id="PS00397">
    <property type="entry name" value="RECOMBINASES_1"/>
    <property type="match status" value="1"/>
</dbReference>
<accession>A0A926EKY1</accession>
<dbReference type="InterPro" id="IPR006119">
    <property type="entry name" value="Resolv_N"/>
</dbReference>
<evidence type="ECO:0000256" key="5">
    <source>
        <dbReference type="SAM" id="Coils"/>
    </source>
</evidence>
<keyword evidence="2" id="KW-0238">DNA-binding</keyword>
<protein>
    <submittedName>
        <fullName evidence="8">Recombinase family protein</fullName>
    </submittedName>
</protein>
<feature type="active site" description="O-(5'-phospho-DNA)-serine intermediate" evidence="4">
    <location>
        <position position="10"/>
    </location>
</feature>
<dbReference type="InterPro" id="IPR011109">
    <property type="entry name" value="DNA_bind_recombinase_dom"/>
</dbReference>
<keyword evidence="9" id="KW-1185">Reference proteome</keyword>
<dbReference type="GO" id="GO:0015074">
    <property type="term" value="P:DNA integration"/>
    <property type="evidence" value="ECO:0007669"/>
    <property type="project" value="UniProtKB-KW"/>
</dbReference>
<dbReference type="AlphaFoldDB" id="A0A926EKY1"/>
<evidence type="ECO:0000256" key="1">
    <source>
        <dbReference type="ARBA" id="ARBA00022908"/>
    </source>
</evidence>
<feature type="coiled-coil region" evidence="5">
    <location>
        <begin position="366"/>
        <end position="428"/>
    </location>
</feature>
<dbReference type="Gene3D" id="3.40.50.1390">
    <property type="entry name" value="Resolvase, N-terminal catalytic domain"/>
    <property type="match status" value="1"/>
</dbReference>
<dbReference type="SMART" id="SM00857">
    <property type="entry name" value="Resolvase"/>
    <property type="match status" value="1"/>
</dbReference>
<dbReference type="RefSeq" id="WP_249332860.1">
    <property type="nucleotide sequence ID" value="NZ_JACRSY010000015.1"/>
</dbReference>
<proteinExistence type="predicted"/>
<evidence type="ECO:0000259" key="6">
    <source>
        <dbReference type="PROSITE" id="PS51736"/>
    </source>
</evidence>
<evidence type="ECO:0000259" key="7">
    <source>
        <dbReference type="PROSITE" id="PS51737"/>
    </source>
</evidence>
<dbReference type="PANTHER" id="PTHR30461:SF23">
    <property type="entry name" value="DNA RECOMBINASE-RELATED"/>
    <property type="match status" value="1"/>
</dbReference>
<gene>
    <name evidence="8" type="ORF">H8718_10540</name>
</gene>
<dbReference type="InterPro" id="IPR038109">
    <property type="entry name" value="DNA_bind_recomb_sf"/>
</dbReference>
<keyword evidence="5" id="KW-0175">Coiled coil</keyword>
<dbReference type="InterPro" id="IPR006118">
    <property type="entry name" value="Recombinase_CS"/>
</dbReference>
<dbReference type="SUPFAM" id="SSF53041">
    <property type="entry name" value="Resolvase-like"/>
    <property type="match status" value="1"/>
</dbReference>
<evidence type="ECO:0000313" key="9">
    <source>
        <dbReference type="Proteomes" id="UP000655830"/>
    </source>
</evidence>
<evidence type="ECO:0000256" key="4">
    <source>
        <dbReference type="PROSITE-ProRule" id="PRU10137"/>
    </source>
</evidence>
<dbReference type="Pfam" id="PF00239">
    <property type="entry name" value="Resolvase"/>
    <property type="match status" value="1"/>
</dbReference>
<dbReference type="Pfam" id="PF13408">
    <property type="entry name" value="Zn_ribbon_recom"/>
    <property type="match status" value="1"/>
</dbReference>
<feature type="domain" description="Recombinase" evidence="7">
    <location>
        <begin position="159"/>
        <end position="279"/>
    </location>
</feature>
<organism evidence="8 9">
    <name type="scientific">Zhenhengia yiwuensis</name>
    <dbReference type="NCBI Taxonomy" id="2763666"/>
    <lineage>
        <taxon>Bacteria</taxon>
        <taxon>Bacillati</taxon>
        <taxon>Bacillota</taxon>
        <taxon>Clostridia</taxon>
        <taxon>Lachnospirales</taxon>
        <taxon>Lachnospiraceae</taxon>
        <taxon>Zhenhengia</taxon>
    </lineage>
</organism>
<sequence length="492" mass="56621">MTAALYIRVSTDEQLEFSPDAQKRALIEYAKKNNYQIDDHYIFIDEGITGTSAKKRPAFQNMIAMAKKKPKPFDAILVHKFDRFARSREDSVVYKSLLRKECGIKVISITEQLEDDKFSVILEAMLEAMAEYYSLNLSDEVIKGMTEKARRGGVQSKPILGYDIVDNKRVVNKEEAEIIKKIYDMCINGQSIGSIAKHLNMLGIKSKTGSPFEARRIKYIIQNPAYIGVTRWNYTHCQGSRIVVKPESEWITVENTHEPIISQQTWNEAQKVLGTWHKDVKPRSTEYIHWLGGILRCSDCNGTLVYKTARFKRKDGSIRNADGYQCSRYKVGSCNTSNYIKIKDVEDHIIKTLTSTLDIVNETWSLKGLNIEYENKDDEIELYKTQLSKLNQKLERAKKAYLNDIDTLEEYKANKEMFQKEISEITNLINTHSNNDTNPQKVAEFKDKLVTAIEAVKDDSISVMSKNIVLKTFIKSIIYNKREDTLTTIFYI</sequence>
<dbReference type="Pfam" id="PF07508">
    <property type="entry name" value="Recombinase"/>
    <property type="match status" value="1"/>
</dbReference>
<dbReference type="InterPro" id="IPR025827">
    <property type="entry name" value="Zn_ribbon_recom_dom"/>
</dbReference>
<evidence type="ECO:0000256" key="2">
    <source>
        <dbReference type="ARBA" id="ARBA00023125"/>
    </source>
</evidence>
<dbReference type="GO" id="GO:0000150">
    <property type="term" value="F:DNA strand exchange activity"/>
    <property type="evidence" value="ECO:0007669"/>
    <property type="project" value="InterPro"/>
</dbReference>
<dbReference type="InterPro" id="IPR036162">
    <property type="entry name" value="Resolvase-like_N_sf"/>
</dbReference>
<dbReference type="CDD" id="cd00338">
    <property type="entry name" value="Ser_Recombinase"/>
    <property type="match status" value="1"/>
</dbReference>
<keyword evidence="3" id="KW-0233">DNA recombination</keyword>
<evidence type="ECO:0000313" key="8">
    <source>
        <dbReference type="EMBL" id="MBC8579963.1"/>
    </source>
</evidence>